<dbReference type="GO" id="GO:0008270">
    <property type="term" value="F:zinc ion binding"/>
    <property type="evidence" value="ECO:0007669"/>
    <property type="project" value="UniProtKB-KW"/>
</dbReference>
<dbReference type="Gene3D" id="2.30.30.140">
    <property type="match status" value="1"/>
</dbReference>
<keyword evidence="15" id="KW-0539">Nucleus</keyword>
<keyword evidence="17" id="KW-0175">Coiled coil</keyword>
<keyword evidence="4" id="KW-0678">Repressor</keyword>
<evidence type="ECO:0000256" key="16">
    <source>
        <dbReference type="PROSITE-ProRule" id="PRU00134"/>
    </source>
</evidence>
<evidence type="ECO:0000259" key="19">
    <source>
        <dbReference type="PROSITE" id="PS50016"/>
    </source>
</evidence>
<evidence type="ECO:0000256" key="5">
    <source>
        <dbReference type="ARBA" id="ARBA00022499"/>
    </source>
</evidence>
<dbReference type="Pfam" id="PF00439">
    <property type="entry name" value="Bromodomain"/>
    <property type="match status" value="1"/>
</dbReference>
<dbReference type="InterPro" id="IPR011011">
    <property type="entry name" value="Znf_FYVE_PHD"/>
</dbReference>
<evidence type="ECO:0000259" key="20">
    <source>
        <dbReference type="PROSITE" id="PS50865"/>
    </source>
</evidence>
<dbReference type="InterPro" id="IPR057053">
    <property type="entry name" value="MYND_ZMYND11_ZMYD8"/>
</dbReference>
<dbReference type="PROSITE" id="PS01360">
    <property type="entry name" value="ZF_MYND_1"/>
    <property type="match status" value="1"/>
</dbReference>
<evidence type="ECO:0000256" key="9">
    <source>
        <dbReference type="ARBA" id="ARBA00022833"/>
    </source>
</evidence>
<feature type="domain" description="PHD-type" evidence="19">
    <location>
        <begin position="105"/>
        <end position="150"/>
    </location>
</feature>
<keyword evidence="5" id="KW-1017">Isopeptide bond</keyword>
<dbReference type="PROSITE" id="PS52014">
    <property type="entry name" value="SAMD1_WH"/>
    <property type="match status" value="1"/>
</dbReference>
<evidence type="ECO:0000256" key="1">
    <source>
        <dbReference type="ARBA" id="ARBA00004123"/>
    </source>
</evidence>
<dbReference type="InterPro" id="IPR048589">
    <property type="entry name" value="SAMD1-like_WH"/>
</dbReference>
<dbReference type="PROSITE" id="PS50865">
    <property type="entry name" value="ZF_MYND_2"/>
    <property type="match status" value="1"/>
</dbReference>
<dbReference type="EMBL" id="OV725079">
    <property type="protein sequence ID" value="CAH1395784.1"/>
    <property type="molecule type" value="Genomic_DNA"/>
</dbReference>
<dbReference type="SUPFAM" id="SSF144232">
    <property type="entry name" value="HIT/MYND zinc finger-like"/>
    <property type="match status" value="1"/>
</dbReference>
<dbReference type="PROSITE" id="PS01359">
    <property type="entry name" value="ZF_PHD_1"/>
    <property type="match status" value="1"/>
</dbReference>
<dbReference type="InterPro" id="IPR019787">
    <property type="entry name" value="Znf_PHD-finger"/>
</dbReference>
<dbReference type="GO" id="GO:0034243">
    <property type="term" value="P:regulation of transcription elongation by RNA polymerase II"/>
    <property type="evidence" value="ECO:0007669"/>
    <property type="project" value="InterPro"/>
</dbReference>
<dbReference type="InterPro" id="IPR001487">
    <property type="entry name" value="Bromodomain"/>
</dbReference>
<dbReference type="SUPFAM" id="SSF57903">
    <property type="entry name" value="FYVE/PHD zinc finger"/>
    <property type="match status" value="1"/>
</dbReference>
<dbReference type="PANTHER" id="PTHR46379">
    <property type="entry name" value="ZINC FINGER MYND DOMAIN-CONTAINING"/>
    <property type="match status" value="1"/>
</dbReference>
<evidence type="ECO:0000256" key="6">
    <source>
        <dbReference type="ARBA" id="ARBA00022553"/>
    </source>
</evidence>
<dbReference type="InterPro" id="IPR047269">
    <property type="entry name" value="ZMY11"/>
</dbReference>
<evidence type="ECO:0000256" key="11">
    <source>
        <dbReference type="ARBA" id="ARBA00022853"/>
    </source>
</evidence>
<evidence type="ECO:0000256" key="2">
    <source>
        <dbReference type="ARBA" id="ARBA00004286"/>
    </source>
</evidence>
<dbReference type="Gene3D" id="1.20.920.10">
    <property type="entry name" value="Bromodomain-like"/>
    <property type="match status" value="1"/>
</dbReference>
<dbReference type="FunFam" id="6.10.140.2220:FF:000002">
    <property type="entry name" value="Protein kinase C-binding protein 1 isoform C"/>
    <property type="match status" value="1"/>
</dbReference>
<dbReference type="InterPro" id="IPR036427">
    <property type="entry name" value="Bromodomain-like_sf"/>
</dbReference>
<dbReference type="InterPro" id="IPR001965">
    <property type="entry name" value="Znf_PHD"/>
</dbReference>
<evidence type="ECO:0008006" key="24">
    <source>
        <dbReference type="Google" id="ProtNLM"/>
    </source>
</evidence>
<evidence type="ECO:0000256" key="17">
    <source>
        <dbReference type="SAM" id="Coils"/>
    </source>
</evidence>
<dbReference type="AlphaFoldDB" id="A0A9P0MH99"/>
<keyword evidence="23" id="KW-1185">Reference proteome</keyword>
<organism evidence="22 23">
    <name type="scientific">Nezara viridula</name>
    <name type="common">Southern green stink bug</name>
    <name type="synonym">Cimex viridulus</name>
    <dbReference type="NCBI Taxonomy" id="85310"/>
    <lineage>
        <taxon>Eukaryota</taxon>
        <taxon>Metazoa</taxon>
        <taxon>Ecdysozoa</taxon>
        <taxon>Arthropoda</taxon>
        <taxon>Hexapoda</taxon>
        <taxon>Insecta</taxon>
        <taxon>Pterygota</taxon>
        <taxon>Neoptera</taxon>
        <taxon>Paraneoptera</taxon>
        <taxon>Hemiptera</taxon>
        <taxon>Heteroptera</taxon>
        <taxon>Panheteroptera</taxon>
        <taxon>Pentatomomorpha</taxon>
        <taxon>Pentatomoidea</taxon>
        <taxon>Pentatomidae</taxon>
        <taxon>Pentatominae</taxon>
        <taxon>Nezara</taxon>
    </lineage>
</organism>
<feature type="domain" description="MYND-type" evidence="20">
    <location>
        <begin position="602"/>
        <end position="637"/>
    </location>
</feature>
<keyword evidence="8 16" id="KW-0863">Zinc-finger</keyword>
<keyword evidence="3" id="KW-0158">Chromosome</keyword>
<evidence type="ECO:0000259" key="21">
    <source>
        <dbReference type="PROSITE" id="PS52014"/>
    </source>
</evidence>
<name>A0A9P0MH99_NEZVI</name>
<feature type="domain" description="SAMD1-like winged helix (WH)" evidence="21">
    <location>
        <begin position="11"/>
        <end position="87"/>
    </location>
</feature>
<gene>
    <name evidence="22" type="ORF">NEZAVI_LOCUS5993</name>
</gene>
<evidence type="ECO:0000256" key="18">
    <source>
        <dbReference type="SAM" id="MobiDB-lite"/>
    </source>
</evidence>
<dbReference type="GO" id="GO:0003714">
    <property type="term" value="F:transcription corepressor activity"/>
    <property type="evidence" value="ECO:0007669"/>
    <property type="project" value="InterPro"/>
</dbReference>
<evidence type="ECO:0000256" key="8">
    <source>
        <dbReference type="ARBA" id="ARBA00022771"/>
    </source>
</evidence>
<dbReference type="InterPro" id="IPR013083">
    <property type="entry name" value="Znf_RING/FYVE/PHD"/>
</dbReference>
<feature type="compositionally biased region" description="Basic and acidic residues" evidence="18">
    <location>
        <begin position="418"/>
        <end position="441"/>
    </location>
</feature>
<keyword evidence="12" id="KW-0805">Transcription regulation</keyword>
<dbReference type="GO" id="GO:0005634">
    <property type="term" value="C:nucleus"/>
    <property type="evidence" value="ECO:0007669"/>
    <property type="project" value="UniProtKB-SubCell"/>
</dbReference>
<keyword evidence="9" id="KW-0862">Zinc</keyword>
<keyword evidence="13" id="KW-0103">Bromodomain</keyword>
<comment type="subcellular location">
    <subcellularLocation>
        <location evidence="2">Chromosome</location>
    </subcellularLocation>
    <subcellularLocation>
        <location evidence="1">Nucleus</location>
    </subcellularLocation>
</comment>
<feature type="region of interest" description="Disordered" evidence="18">
    <location>
        <begin position="377"/>
        <end position="544"/>
    </location>
</feature>
<feature type="compositionally biased region" description="Low complexity" evidence="18">
    <location>
        <begin position="520"/>
        <end position="529"/>
    </location>
</feature>
<dbReference type="OrthoDB" id="6272564at2759"/>
<dbReference type="SUPFAM" id="SSF63748">
    <property type="entry name" value="Tudor/PWWP/MBT"/>
    <property type="match status" value="1"/>
</dbReference>
<keyword evidence="10" id="KW-0832">Ubl conjugation</keyword>
<sequence>MNKGLLKSMYRRRMSCPKAVQQLWDAVKVTRCQHQVPTLEKIAKYMSRTHSVTEEEVSRQLQYCVRDGLLLVKKSKGSKGAKLGIEQEVYRLPEVENDDNNESHDWYCFECHLGGDVIPCQGCHRAYHVACLTNTLGTKDKFICTVCQSCDEDSSLPNIKLSKLNMLLTWVCIVLKDRYSSLVNSSEFLRRSILIGSPGAQVDIGGAKESWRVRYLVYRPVDLGTMMAAAKSQKYPNVAAFLAHAQSIVHSVVIFHGAHSDLADKSRQMLRECLSEIAQIRACHSCYEAAARRENRHWFCKPCRPPHTLVFAGSPYMPAKVLQEKDDKLEVVYFGPEHSRATVERDSTLPITDPVGYLKKNCPAWSKAMDELARHQKMLSASNQPSDSEDSDVEEPISKEKISLVKETQPIVKSPSSLKRERFSSDEESVKKEEPKKEVVVKKKRGRPPKNSLTSVSASSTPSTTPVSTEPKRKPGRPRRKKPEEEVEEKLSLDKQLTSEVASEISNEEEIKTENQRPESPTTTAPSTTKKNEEEIVSSSCMEPQVRSFGTQTVKKEKANIEIIAKLKEELDEVRTAHAEELKTLKETHSQEVAATKKKQWCYNCEQEAIYHCCWNTAYCSTECQQVHWQREHKRVCRRKRNE</sequence>
<dbReference type="InterPro" id="IPR019786">
    <property type="entry name" value="Zinc_finger_PHD-type_CS"/>
</dbReference>
<dbReference type="PROSITE" id="PS50016">
    <property type="entry name" value="ZF_PHD_2"/>
    <property type="match status" value="1"/>
</dbReference>
<keyword evidence="14" id="KW-0804">Transcription</keyword>
<dbReference type="PANTHER" id="PTHR46379:SF1">
    <property type="entry name" value="ZINC FINGER MYND DOMAIN-CONTAINING PROTEIN 11"/>
    <property type="match status" value="1"/>
</dbReference>
<dbReference type="Proteomes" id="UP001152798">
    <property type="component" value="Chromosome 3"/>
</dbReference>
<dbReference type="SMART" id="SM00249">
    <property type="entry name" value="PHD"/>
    <property type="match status" value="1"/>
</dbReference>
<dbReference type="Pfam" id="PF21524">
    <property type="entry name" value="SAMD1_WH"/>
    <property type="match status" value="1"/>
</dbReference>
<protein>
    <recommendedName>
        <fullName evidence="24">Zinc finger MYND domain-containing protein 11</fullName>
    </recommendedName>
</protein>
<dbReference type="Gene3D" id="3.30.40.10">
    <property type="entry name" value="Zinc/RING finger domain, C3HC4 (zinc finger)"/>
    <property type="match status" value="1"/>
</dbReference>
<dbReference type="GO" id="GO:0005694">
    <property type="term" value="C:chromosome"/>
    <property type="evidence" value="ECO:0007669"/>
    <property type="project" value="UniProtKB-SubCell"/>
</dbReference>
<proteinExistence type="predicted"/>
<dbReference type="InterPro" id="IPR002893">
    <property type="entry name" value="Znf_MYND"/>
</dbReference>
<evidence type="ECO:0000256" key="10">
    <source>
        <dbReference type="ARBA" id="ARBA00022843"/>
    </source>
</evidence>
<evidence type="ECO:0000256" key="15">
    <source>
        <dbReference type="ARBA" id="ARBA00023242"/>
    </source>
</evidence>
<dbReference type="Pfam" id="PF24324">
    <property type="entry name" value="MYND_ZMYND11_ZMYD8"/>
    <property type="match status" value="1"/>
</dbReference>
<reference evidence="22" key="1">
    <citation type="submission" date="2022-01" db="EMBL/GenBank/DDBJ databases">
        <authorList>
            <person name="King R."/>
        </authorList>
    </citation>
    <scope>NUCLEOTIDE SEQUENCE</scope>
</reference>
<dbReference type="GO" id="GO:0003677">
    <property type="term" value="F:DNA binding"/>
    <property type="evidence" value="ECO:0007669"/>
    <property type="project" value="InterPro"/>
</dbReference>
<feature type="coiled-coil region" evidence="17">
    <location>
        <begin position="564"/>
        <end position="599"/>
    </location>
</feature>
<keyword evidence="11" id="KW-0156">Chromatin regulator</keyword>
<accession>A0A9P0MH99</accession>
<dbReference type="SUPFAM" id="SSF47370">
    <property type="entry name" value="Bromodomain"/>
    <property type="match status" value="1"/>
</dbReference>
<keyword evidence="6" id="KW-0597">Phosphoprotein</keyword>
<evidence type="ECO:0000256" key="7">
    <source>
        <dbReference type="ARBA" id="ARBA00022723"/>
    </source>
</evidence>
<dbReference type="GO" id="GO:0140006">
    <property type="term" value="F:histone H3 reader activity"/>
    <property type="evidence" value="ECO:0007669"/>
    <property type="project" value="UniProtKB-ARBA"/>
</dbReference>
<evidence type="ECO:0000313" key="23">
    <source>
        <dbReference type="Proteomes" id="UP001152798"/>
    </source>
</evidence>
<evidence type="ECO:0000256" key="14">
    <source>
        <dbReference type="ARBA" id="ARBA00023163"/>
    </source>
</evidence>
<keyword evidence="7" id="KW-0479">Metal-binding</keyword>
<feature type="compositionally biased region" description="Low complexity" evidence="18">
    <location>
        <begin position="452"/>
        <end position="469"/>
    </location>
</feature>
<evidence type="ECO:0000256" key="4">
    <source>
        <dbReference type="ARBA" id="ARBA00022491"/>
    </source>
</evidence>
<dbReference type="GO" id="GO:0009966">
    <property type="term" value="P:regulation of signal transduction"/>
    <property type="evidence" value="ECO:0007669"/>
    <property type="project" value="TreeGrafter"/>
</dbReference>
<evidence type="ECO:0000313" key="22">
    <source>
        <dbReference type="EMBL" id="CAH1395784.1"/>
    </source>
</evidence>
<evidence type="ECO:0000256" key="3">
    <source>
        <dbReference type="ARBA" id="ARBA00022454"/>
    </source>
</evidence>
<evidence type="ECO:0000256" key="13">
    <source>
        <dbReference type="ARBA" id="ARBA00023117"/>
    </source>
</evidence>
<dbReference type="Gene3D" id="6.10.140.2220">
    <property type="match status" value="1"/>
</dbReference>
<feature type="compositionally biased region" description="Polar residues" evidence="18">
    <location>
        <begin position="495"/>
        <end position="505"/>
    </location>
</feature>
<evidence type="ECO:0000256" key="12">
    <source>
        <dbReference type="ARBA" id="ARBA00023015"/>
    </source>
</evidence>